<name>A0A4Y3TM00_9PROT</name>
<keyword evidence="7 10" id="KW-0479">Metal-binding</keyword>
<organism evidence="11 12">
    <name type="scientific">Acetobacter orleanensis</name>
    <dbReference type="NCBI Taxonomy" id="104099"/>
    <lineage>
        <taxon>Bacteria</taxon>
        <taxon>Pseudomonadati</taxon>
        <taxon>Pseudomonadota</taxon>
        <taxon>Alphaproteobacteria</taxon>
        <taxon>Acetobacterales</taxon>
        <taxon>Acetobacteraceae</taxon>
        <taxon>Acetobacter</taxon>
    </lineage>
</organism>
<evidence type="ECO:0000256" key="8">
    <source>
        <dbReference type="PIRSR" id="PIRSR000388-1"/>
    </source>
</evidence>
<dbReference type="GO" id="GO:0000287">
    <property type="term" value="F:magnesium ion binding"/>
    <property type="evidence" value="ECO:0007669"/>
    <property type="project" value="TreeGrafter"/>
</dbReference>
<keyword evidence="7" id="KW-0963">Cytoplasm</keyword>
<comment type="catalytic activity">
    <reaction evidence="7">
        <text>(6R)-5,10-methylene-5,6,7,8-tetrahydrofolate + 3-methyl-2-oxobutanoate + H2O = 2-dehydropantoate + (6S)-5,6,7,8-tetrahydrofolate</text>
        <dbReference type="Rhea" id="RHEA:11824"/>
        <dbReference type="ChEBI" id="CHEBI:11561"/>
        <dbReference type="ChEBI" id="CHEBI:11851"/>
        <dbReference type="ChEBI" id="CHEBI:15377"/>
        <dbReference type="ChEBI" id="CHEBI:15636"/>
        <dbReference type="ChEBI" id="CHEBI:57453"/>
        <dbReference type="EC" id="2.1.2.11"/>
    </reaction>
</comment>
<protein>
    <recommendedName>
        <fullName evidence="7">3-methyl-2-oxobutanoate hydroxymethyltransferase</fullName>
        <ecNumber evidence="7">2.1.2.11</ecNumber>
    </recommendedName>
    <alternativeName>
        <fullName evidence="7">Ketopantoate hydroxymethyltransferase</fullName>
        <shortName evidence="7">KPHMT</shortName>
    </alternativeName>
</protein>
<keyword evidence="4 7" id="KW-0566">Pantothenate biosynthesis</keyword>
<dbReference type="Pfam" id="PF02548">
    <property type="entry name" value="Pantoate_transf"/>
    <property type="match status" value="1"/>
</dbReference>
<evidence type="ECO:0000256" key="3">
    <source>
        <dbReference type="ARBA" id="ARBA00011424"/>
    </source>
</evidence>
<dbReference type="SUPFAM" id="SSF51621">
    <property type="entry name" value="Phosphoenolpyruvate/pyruvate domain"/>
    <property type="match status" value="1"/>
</dbReference>
<dbReference type="HAMAP" id="MF_00156">
    <property type="entry name" value="PanB"/>
    <property type="match status" value="1"/>
</dbReference>
<comment type="caution">
    <text evidence="11">The sequence shown here is derived from an EMBL/GenBank/DDBJ whole genome shotgun (WGS) entry which is preliminary data.</text>
</comment>
<dbReference type="FunFam" id="3.20.20.60:FF:000003">
    <property type="entry name" value="3-methyl-2-oxobutanoate hydroxymethyltransferase"/>
    <property type="match status" value="1"/>
</dbReference>
<dbReference type="GO" id="GO:0008168">
    <property type="term" value="F:methyltransferase activity"/>
    <property type="evidence" value="ECO:0007669"/>
    <property type="project" value="UniProtKB-KW"/>
</dbReference>
<dbReference type="EC" id="2.1.2.11" evidence="7"/>
<feature type="binding site" evidence="7 9">
    <location>
        <position position="100"/>
    </location>
    <ligand>
        <name>3-methyl-2-oxobutanoate</name>
        <dbReference type="ChEBI" id="CHEBI:11851"/>
    </ligand>
</feature>
<dbReference type="PANTHER" id="PTHR20881">
    <property type="entry name" value="3-METHYL-2-OXOBUTANOATE HYDROXYMETHYLTRANSFERASE"/>
    <property type="match status" value="1"/>
</dbReference>
<comment type="similarity">
    <text evidence="2 7">Belongs to the PanB family.</text>
</comment>
<reference evidence="11 12" key="1">
    <citation type="submission" date="2019-06" db="EMBL/GenBank/DDBJ databases">
        <title>Whole genome shotgun sequence of Acetobacter orleanensis NBRC 13752.</title>
        <authorList>
            <person name="Hosoyama A."/>
            <person name="Uohara A."/>
            <person name="Ohji S."/>
            <person name="Ichikawa N."/>
        </authorList>
    </citation>
    <scope>NUCLEOTIDE SEQUENCE [LARGE SCALE GENOMIC DNA]</scope>
    <source>
        <strain evidence="11 12">NBRC 13752</strain>
    </source>
</reference>
<dbReference type="NCBIfam" id="NF001452">
    <property type="entry name" value="PRK00311.1"/>
    <property type="match status" value="1"/>
</dbReference>
<evidence type="ECO:0000256" key="4">
    <source>
        <dbReference type="ARBA" id="ARBA00022655"/>
    </source>
</evidence>
<feature type="binding site" evidence="7 9">
    <location>
        <begin position="61"/>
        <end position="62"/>
    </location>
    <ligand>
        <name>3-methyl-2-oxobutanoate</name>
        <dbReference type="ChEBI" id="CHEBI:11851"/>
    </ligand>
</feature>
<evidence type="ECO:0000256" key="10">
    <source>
        <dbReference type="PIRSR" id="PIRSR000388-3"/>
    </source>
</evidence>
<accession>A0A4Y3TM00</accession>
<comment type="pathway">
    <text evidence="1 7">Cofactor biosynthesis; (R)-pantothenate biosynthesis; (R)-pantoate from 3-methyl-2-oxobutanoate: step 1/2.</text>
</comment>
<evidence type="ECO:0000313" key="12">
    <source>
        <dbReference type="Proteomes" id="UP000317617"/>
    </source>
</evidence>
<feature type="binding site" evidence="7 10">
    <location>
        <position position="100"/>
    </location>
    <ligand>
        <name>Mg(2+)</name>
        <dbReference type="ChEBI" id="CHEBI:18420"/>
    </ligand>
</feature>
<keyword evidence="11" id="KW-0489">Methyltransferase</keyword>
<evidence type="ECO:0000256" key="1">
    <source>
        <dbReference type="ARBA" id="ARBA00005033"/>
    </source>
</evidence>
<evidence type="ECO:0000313" key="11">
    <source>
        <dbReference type="EMBL" id="GEB81990.1"/>
    </source>
</evidence>
<dbReference type="STRING" id="104099.AD949_08585"/>
<keyword evidence="7 10" id="KW-0460">Magnesium</keyword>
<feature type="binding site" evidence="7 10">
    <location>
        <position position="132"/>
    </location>
    <ligand>
        <name>Mg(2+)</name>
        <dbReference type="ChEBI" id="CHEBI:18420"/>
    </ligand>
</feature>
<evidence type="ECO:0000256" key="5">
    <source>
        <dbReference type="ARBA" id="ARBA00022679"/>
    </source>
</evidence>
<feature type="binding site" evidence="7 10">
    <location>
        <position position="61"/>
    </location>
    <ligand>
        <name>Mg(2+)</name>
        <dbReference type="ChEBI" id="CHEBI:18420"/>
    </ligand>
</feature>
<comment type="cofactor">
    <cofactor evidence="7 10">
        <name>Mg(2+)</name>
        <dbReference type="ChEBI" id="CHEBI:18420"/>
    </cofactor>
    <text evidence="7 10">Binds 1 Mg(2+) ion per subunit.</text>
</comment>
<dbReference type="PIRSF" id="PIRSF000388">
    <property type="entry name" value="Pantoate_hydroxy_MeTrfase"/>
    <property type="match status" value="1"/>
</dbReference>
<dbReference type="NCBIfam" id="TIGR00222">
    <property type="entry name" value="panB"/>
    <property type="match status" value="1"/>
</dbReference>
<evidence type="ECO:0000256" key="2">
    <source>
        <dbReference type="ARBA" id="ARBA00008676"/>
    </source>
</evidence>
<keyword evidence="12" id="KW-1185">Reference proteome</keyword>
<dbReference type="EMBL" id="BJMU01000001">
    <property type="protein sequence ID" value="GEB81990.1"/>
    <property type="molecule type" value="Genomic_DNA"/>
</dbReference>
<dbReference type="GO" id="GO:0032259">
    <property type="term" value="P:methylation"/>
    <property type="evidence" value="ECO:0007669"/>
    <property type="project" value="UniProtKB-KW"/>
</dbReference>
<dbReference type="InterPro" id="IPR040442">
    <property type="entry name" value="Pyrv_kinase-like_dom_sf"/>
</dbReference>
<sequence length="287" mass="30503">MKGAIQQLFEQERQLSKHVTARRHTPRSLAALDAPIVALTAYTTPMARLMDPHCDLLLVGDSLGMVVYGMDSTLAVTPEMMIAHGQAVVRGSQNACVAVDLPFGSYQQSPQQAFAVSAEIMAKTGAGCVKLEGGVEMAETVHFLTQRGIPVIGHIGLKPQAVHTHGGFRTVGRGDEAEQIMQDAKAIEAAGAFSIVIESTMEPLAREISENLSVPTIGIGASPACGGQILVGEDMLGLFSDFTPRFVKRFAAIGEQIDRAVADYAAAVRDRSFPGPEQCVGMPKKDS</sequence>
<dbReference type="UniPathway" id="UPA00028">
    <property type="reaction ID" value="UER00003"/>
</dbReference>
<evidence type="ECO:0000256" key="6">
    <source>
        <dbReference type="ARBA" id="ARBA00056497"/>
    </source>
</evidence>
<comment type="subcellular location">
    <subcellularLocation>
        <location evidence="7">Cytoplasm</location>
    </subcellularLocation>
</comment>
<feature type="binding site" evidence="7 9">
    <location>
        <position position="130"/>
    </location>
    <ligand>
        <name>3-methyl-2-oxobutanoate</name>
        <dbReference type="ChEBI" id="CHEBI:11851"/>
    </ligand>
</feature>
<dbReference type="GO" id="GO:0005737">
    <property type="term" value="C:cytoplasm"/>
    <property type="evidence" value="ECO:0007669"/>
    <property type="project" value="UniProtKB-SubCell"/>
</dbReference>
<dbReference type="Proteomes" id="UP000317617">
    <property type="component" value="Unassembled WGS sequence"/>
</dbReference>
<dbReference type="PANTHER" id="PTHR20881:SF0">
    <property type="entry name" value="3-METHYL-2-OXOBUTANOATE HYDROXYMETHYLTRANSFERASE"/>
    <property type="match status" value="1"/>
</dbReference>
<dbReference type="InterPro" id="IPR003700">
    <property type="entry name" value="Pantoate_hydroxy_MeTrfase"/>
</dbReference>
<dbReference type="GO" id="GO:0015940">
    <property type="term" value="P:pantothenate biosynthetic process"/>
    <property type="evidence" value="ECO:0007669"/>
    <property type="project" value="UniProtKB-UniRule"/>
</dbReference>
<comment type="subunit">
    <text evidence="3 7">Homodecamer; pentamer of dimers.</text>
</comment>
<dbReference type="Gene3D" id="3.20.20.60">
    <property type="entry name" value="Phosphoenolpyruvate-binding domains"/>
    <property type="match status" value="1"/>
</dbReference>
<dbReference type="AlphaFoldDB" id="A0A4Y3TM00"/>
<dbReference type="CDD" id="cd06557">
    <property type="entry name" value="KPHMT-like"/>
    <property type="match status" value="1"/>
</dbReference>
<keyword evidence="5 7" id="KW-0808">Transferase</keyword>
<evidence type="ECO:0000256" key="7">
    <source>
        <dbReference type="HAMAP-Rule" id="MF_00156"/>
    </source>
</evidence>
<comment type="function">
    <text evidence="6 7">Catalyzes the reversible reaction in which hydroxymethyl group from 5,10-methylenetetrahydrofolate is transferred onto alpha-ketoisovalerate to form ketopantoate.</text>
</comment>
<dbReference type="GO" id="GO:0003864">
    <property type="term" value="F:3-methyl-2-oxobutanoate hydroxymethyltransferase activity"/>
    <property type="evidence" value="ECO:0007669"/>
    <property type="project" value="UniProtKB-UniRule"/>
</dbReference>
<gene>
    <name evidence="7 11" type="primary">panB</name>
    <name evidence="11" type="ORF">AOR01nite_04670</name>
</gene>
<evidence type="ECO:0000256" key="9">
    <source>
        <dbReference type="PIRSR" id="PIRSR000388-2"/>
    </source>
</evidence>
<feature type="active site" description="Proton acceptor" evidence="7 8">
    <location>
        <position position="198"/>
    </location>
</feature>
<dbReference type="InterPro" id="IPR015813">
    <property type="entry name" value="Pyrv/PenolPyrv_kinase-like_dom"/>
</dbReference>
<proteinExistence type="inferred from homology"/>